<dbReference type="PANTHER" id="PTHR14226:SF25">
    <property type="entry name" value="PHOSPHOESTERASE"/>
    <property type="match status" value="1"/>
</dbReference>
<dbReference type="OrthoDB" id="9802424at2"/>
<dbReference type="InterPro" id="IPR002641">
    <property type="entry name" value="PNPLA_dom"/>
</dbReference>
<feature type="short sequence motif" description="GXSXG" evidence="4">
    <location>
        <begin position="37"/>
        <end position="41"/>
    </location>
</feature>
<feature type="short sequence motif" description="DGA/G" evidence="4">
    <location>
        <begin position="160"/>
        <end position="162"/>
    </location>
</feature>
<evidence type="ECO:0000256" key="4">
    <source>
        <dbReference type="PROSITE-ProRule" id="PRU01161"/>
    </source>
</evidence>
<dbReference type="InterPro" id="IPR037483">
    <property type="entry name" value="YjjU-like"/>
</dbReference>
<dbReference type="RefSeq" id="WP_093046140.1">
    <property type="nucleotide sequence ID" value="NZ_FNQR01000017.1"/>
</dbReference>
<dbReference type="Pfam" id="PF19890">
    <property type="entry name" value="DUF6363"/>
    <property type="match status" value="1"/>
</dbReference>
<dbReference type="InterPro" id="IPR045943">
    <property type="entry name" value="DUF6363"/>
</dbReference>
<organism evidence="6 7">
    <name type="scientific">Thalassobacillus cyri</name>
    <dbReference type="NCBI Taxonomy" id="571932"/>
    <lineage>
        <taxon>Bacteria</taxon>
        <taxon>Bacillati</taxon>
        <taxon>Bacillota</taxon>
        <taxon>Bacilli</taxon>
        <taxon>Bacillales</taxon>
        <taxon>Bacillaceae</taxon>
        <taxon>Thalassobacillus</taxon>
    </lineage>
</organism>
<name>A0A1H4GMC6_9BACI</name>
<keyword evidence="3 4" id="KW-0443">Lipid metabolism</keyword>
<evidence type="ECO:0000313" key="6">
    <source>
        <dbReference type="EMBL" id="SEB10799.1"/>
    </source>
</evidence>
<evidence type="ECO:0000256" key="2">
    <source>
        <dbReference type="ARBA" id="ARBA00022963"/>
    </source>
</evidence>
<proteinExistence type="predicted"/>
<evidence type="ECO:0000259" key="5">
    <source>
        <dbReference type="PROSITE" id="PS51635"/>
    </source>
</evidence>
<protein>
    <submittedName>
        <fullName evidence="6">Predicted phospholipase, patatin/cPLA2 family</fullName>
    </submittedName>
</protein>
<dbReference type="SUPFAM" id="SSF52151">
    <property type="entry name" value="FabD/lysophospholipase-like"/>
    <property type="match status" value="1"/>
</dbReference>
<dbReference type="Pfam" id="PF01734">
    <property type="entry name" value="Patatin"/>
    <property type="match status" value="1"/>
</dbReference>
<gene>
    <name evidence="6" type="ORF">SAMN05421743_11710</name>
</gene>
<accession>A0A1H4GMC6</accession>
<reference evidence="6 7" key="1">
    <citation type="submission" date="2016-10" db="EMBL/GenBank/DDBJ databases">
        <authorList>
            <person name="de Groot N.N."/>
        </authorList>
    </citation>
    <scope>NUCLEOTIDE SEQUENCE [LARGE SCALE GENOMIC DNA]</scope>
    <source>
        <strain evidence="6 7">CCM7597</strain>
    </source>
</reference>
<evidence type="ECO:0000256" key="3">
    <source>
        <dbReference type="ARBA" id="ARBA00023098"/>
    </source>
</evidence>
<dbReference type="Gene3D" id="3.40.1090.10">
    <property type="entry name" value="Cytosolic phospholipase A2 catalytic domain"/>
    <property type="match status" value="2"/>
</dbReference>
<feature type="active site" description="Nucleophile" evidence="4">
    <location>
        <position position="39"/>
    </location>
</feature>
<dbReference type="GO" id="GO:0016787">
    <property type="term" value="F:hydrolase activity"/>
    <property type="evidence" value="ECO:0007669"/>
    <property type="project" value="UniProtKB-UniRule"/>
</dbReference>
<evidence type="ECO:0000256" key="1">
    <source>
        <dbReference type="ARBA" id="ARBA00022801"/>
    </source>
</evidence>
<keyword evidence="2 4" id="KW-0442">Lipid degradation</keyword>
<keyword evidence="7" id="KW-1185">Reference proteome</keyword>
<dbReference type="CDD" id="cd07208">
    <property type="entry name" value="Pat_hypo_Ecoli_yjju_like"/>
    <property type="match status" value="1"/>
</dbReference>
<feature type="active site" description="Proton acceptor" evidence="4">
    <location>
        <position position="160"/>
    </location>
</feature>
<sequence length="283" mass="32690">MEQTGLVLEGGGMRGTYTAGVLDYFLDMDLHFPYVAGASAGASNGSSYVARQRGRNYQVLVGYGDHPEYISYKRAFRQKELFGMDFIFDKLPNELVPFDYDAFEARDTHFSVATTDMMTGEAHHYDDFPDRSSLLTIMRASCSLPLISPMISYDGKNLMDGGIADPVPIEQSIRHGNGKHVVILTRNQGYIKKRMRLGWYLQRKFKQYPKFVESLLTRHDKYNHLTKRLHELEKEGKVFIIRPEEQLAIGRIERNKQKLHHVYMQGYEEMKNQEKAIEDFLKS</sequence>
<dbReference type="GO" id="GO:0016042">
    <property type="term" value="P:lipid catabolic process"/>
    <property type="evidence" value="ECO:0007669"/>
    <property type="project" value="UniProtKB-UniRule"/>
</dbReference>
<dbReference type="InterPro" id="IPR050301">
    <property type="entry name" value="NTE"/>
</dbReference>
<dbReference type="EMBL" id="FNQR01000017">
    <property type="protein sequence ID" value="SEB10799.1"/>
    <property type="molecule type" value="Genomic_DNA"/>
</dbReference>
<evidence type="ECO:0000313" key="7">
    <source>
        <dbReference type="Proteomes" id="UP000198584"/>
    </source>
</evidence>
<dbReference type="PANTHER" id="PTHR14226">
    <property type="entry name" value="NEUROPATHY TARGET ESTERASE/SWISS CHEESE D.MELANOGASTER"/>
    <property type="match status" value="1"/>
</dbReference>
<dbReference type="Proteomes" id="UP000198584">
    <property type="component" value="Unassembled WGS sequence"/>
</dbReference>
<feature type="domain" description="PNPLA" evidence="5">
    <location>
        <begin position="6"/>
        <end position="173"/>
    </location>
</feature>
<dbReference type="PROSITE" id="PS51635">
    <property type="entry name" value="PNPLA"/>
    <property type="match status" value="1"/>
</dbReference>
<feature type="short sequence motif" description="GXGXXG" evidence="4">
    <location>
        <begin position="10"/>
        <end position="15"/>
    </location>
</feature>
<dbReference type="STRING" id="571932.SAMN05421743_11710"/>
<dbReference type="AlphaFoldDB" id="A0A1H4GMC6"/>
<dbReference type="InterPro" id="IPR016035">
    <property type="entry name" value="Acyl_Trfase/lysoPLipase"/>
</dbReference>
<keyword evidence="1 4" id="KW-0378">Hydrolase</keyword>